<dbReference type="EMBL" id="CAMXCT030006553">
    <property type="protein sequence ID" value="CAL4803134.1"/>
    <property type="molecule type" value="Genomic_DNA"/>
</dbReference>
<dbReference type="EMBL" id="CAMXCT020006553">
    <property type="protein sequence ID" value="CAL1169197.1"/>
    <property type="molecule type" value="Genomic_DNA"/>
</dbReference>
<dbReference type="OrthoDB" id="5186at2759"/>
<reference evidence="4 5" key="2">
    <citation type="submission" date="2024-05" db="EMBL/GenBank/DDBJ databases">
        <authorList>
            <person name="Chen Y."/>
            <person name="Shah S."/>
            <person name="Dougan E. K."/>
            <person name="Thang M."/>
            <person name="Chan C."/>
        </authorList>
    </citation>
    <scope>NUCLEOTIDE SEQUENCE [LARGE SCALE GENOMIC DNA]</scope>
</reference>
<dbReference type="GO" id="GO:0005634">
    <property type="term" value="C:nucleus"/>
    <property type="evidence" value="ECO:0007669"/>
    <property type="project" value="TreeGrafter"/>
</dbReference>
<organism evidence="3">
    <name type="scientific">Cladocopium goreaui</name>
    <dbReference type="NCBI Taxonomy" id="2562237"/>
    <lineage>
        <taxon>Eukaryota</taxon>
        <taxon>Sar</taxon>
        <taxon>Alveolata</taxon>
        <taxon>Dinophyceae</taxon>
        <taxon>Suessiales</taxon>
        <taxon>Symbiodiniaceae</taxon>
        <taxon>Cladocopium</taxon>
    </lineage>
</organism>
<dbReference type="GO" id="GO:0030687">
    <property type="term" value="C:preribosome, large subunit precursor"/>
    <property type="evidence" value="ECO:0007669"/>
    <property type="project" value="TreeGrafter"/>
</dbReference>
<dbReference type="GO" id="GO:0000055">
    <property type="term" value="P:ribosomal large subunit export from nucleus"/>
    <property type="evidence" value="ECO:0007669"/>
    <property type="project" value="TreeGrafter"/>
</dbReference>
<dbReference type="PANTHER" id="PTHR48103">
    <property type="entry name" value="MIDASIN-RELATED"/>
    <property type="match status" value="1"/>
</dbReference>
<evidence type="ECO:0000313" key="4">
    <source>
        <dbReference type="EMBL" id="CAL4803134.1"/>
    </source>
</evidence>
<name>A0A9P1GLL9_9DINO</name>
<dbReference type="GO" id="GO:0005524">
    <property type="term" value="F:ATP binding"/>
    <property type="evidence" value="ECO:0007669"/>
    <property type="project" value="UniProtKB-KW"/>
</dbReference>
<dbReference type="PANTHER" id="PTHR48103:SF2">
    <property type="entry name" value="MIDASIN"/>
    <property type="match status" value="1"/>
</dbReference>
<keyword evidence="5" id="KW-1185">Reference proteome</keyword>
<keyword evidence="2" id="KW-0067">ATP-binding</keyword>
<reference evidence="3" key="1">
    <citation type="submission" date="2022-10" db="EMBL/GenBank/DDBJ databases">
        <authorList>
            <person name="Chen Y."/>
            <person name="Dougan E. K."/>
            <person name="Chan C."/>
            <person name="Rhodes N."/>
            <person name="Thang M."/>
        </authorList>
    </citation>
    <scope>NUCLEOTIDE SEQUENCE</scope>
</reference>
<evidence type="ECO:0000256" key="2">
    <source>
        <dbReference type="ARBA" id="ARBA00022840"/>
    </source>
</evidence>
<dbReference type="Proteomes" id="UP001152797">
    <property type="component" value="Unassembled WGS sequence"/>
</dbReference>
<protein>
    <submittedName>
        <fullName evidence="3">Uncharacterized protein</fullName>
    </submittedName>
</protein>
<proteinExistence type="predicted"/>
<dbReference type="EMBL" id="CAMXCT010006553">
    <property type="protein sequence ID" value="CAI4015822.1"/>
    <property type="molecule type" value="Genomic_DNA"/>
</dbReference>
<sequence>MSELQNLSCSAMGFVQRLTSRFPLHADLAGPVVLAAQALLHGLQMLYRQLWQTHSASALEASGAGICSTPQSPAHEPGGIQVALGPEADSALGNPEVACWWLRWTALTFSSPTLAAPKPKAALQMLRKLSILHQEDENERAKDDIDAMTLFKMAKAKAEKDAAEKEDDATEKALFPGEDQAEAYALLGLNEDGTNDADGDGEVIGGSSLYDMWATNKAASTKKKGEQNQGNSGRFHLQPQQISDLCELSLECFGSTTPTNFSKEADDLRLDALDASLEMFIRLCVCGLTNDKITSTLLPADVAFRISPMVLLRLHRTAKQLQPGPQRLTDADSIGKKRTAAEARKSLHSSAACAFYSESSPAILLQLAAPLSALLARVRELLDQFEEHPSLLAIEGLVEKMMGLNLLQTTPMTVVTMLELLLGRATVWEEAAARHVSLQSQIQPLKALVVSLRERQLLEWKGLRQIREQHWERLGAKWWLHLIGLLSEDMDARALVDELLKFVRTSPLGEFRLRLQMLHAAARLHLEAEGNCSSGLVAHHVWHFSRRWLPAVEKELVKTQQAMEKEIQDLVKIVRWDLSNYHALKDSVSRSHQQLSRAIKRFDDNLQELVDMVLSRATIEGGREIHEAQGRILEVANFTLSSEEMNVQASGQSVRMNDSEEFWADSGLIVAALPSMLSSFVRMVGQQLLPDAFCLAAPQGSGLHEVAEDLCSEVGSVLESLQDQESALPVKRRRLQGMKALAHPELWHTRSLCSQTAWVDLTGDLQQLWICLRLSNFAALCGCDFASFIILMAQVPRPVHDDSFDVADFFNLSLPELRQATSMGKAHLALLMSEASTSLAEKERCGYTPPRPDRGTLPLVKCKFGWDWLLLQSKLFDATVNAVWPESWRAGRKRFSSARDAFGPKVFQNAVVKLADVYGVGALVEEAAPATETGSQELALENWQGVATSFSSVVTFVRESDDFQSLVAQADPEGSSVENVRVKANFLERLISQEPLPAILSKIRRTWKGRDLGCSGGNAFIAFNSKGSVQATHPEKCREAIAKVSRCGEWPQCVLLSCQLLHHSLFGWDSDRNERSHWSTTGNPQPGGRRKAIAILADTFSDVEWSHNDRGSGRLVSPLPDTVSVQTTEAPATESNSETTLAPSEIGYMLPRSGTCPKSAQQVTTLEECIKAAEYLKKKMMSRTPFHAHTDPPGCIYRKDDRDIFFNSRETTDKDTAKADRKPVCKGAVNSFGVSPTNLKPVAAWDQAPDDVREEAAKIRLFCFAWTPFRPGDEAVLAEVTKQYSKCDGHAFFSDRYPQGEEREDVIVVKVPEQRVPRSDGLWLYHRNMVGLMPTWEHMLRKKLLEDYDWVINSELDHFLSPSRARLTIVSYLRTLRKGMSNEQNSIHGPLMLMWGNAFVFNKRMISMMREQWKFLGVTESGKSIGVGCPQFMRGRQEWPEHCSQDIVYPSLVAGIMRGGVNAYGRPGCGQADATTRNNIRFQLGCWEMQHNPYGMSEEGELEAITEFAHVQKMKDADDAVKRYSETDQADNHKLWYSAKNVPVIHHIVSAEVHRVARELLDPAKEALKLMRTSH</sequence>
<keyword evidence="1" id="KW-0547">Nucleotide-binding</keyword>
<dbReference type="GO" id="GO:0000027">
    <property type="term" value="P:ribosomal large subunit assembly"/>
    <property type="evidence" value="ECO:0007669"/>
    <property type="project" value="TreeGrafter"/>
</dbReference>
<gene>
    <name evidence="3" type="ORF">C1SCF055_LOCUS40626</name>
</gene>
<comment type="caution">
    <text evidence="3">The sequence shown here is derived from an EMBL/GenBank/DDBJ whole genome shotgun (WGS) entry which is preliminary data.</text>
</comment>
<evidence type="ECO:0000313" key="3">
    <source>
        <dbReference type="EMBL" id="CAI4015822.1"/>
    </source>
</evidence>
<evidence type="ECO:0000313" key="5">
    <source>
        <dbReference type="Proteomes" id="UP001152797"/>
    </source>
</evidence>
<evidence type="ECO:0000256" key="1">
    <source>
        <dbReference type="ARBA" id="ARBA00022741"/>
    </source>
</evidence>
<accession>A0A9P1GLL9</accession>